<dbReference type="CDD" id="cd17535">
    <property type="entry name" value="REC_NarL-like"/>
    <property type="match status" value="1"/>
</dbReference>
<keyword evidence="1 3" id="KW-0597">Phosphoprotein</keyword>
<sequence>MSRIRVVLADDHPIFLTGVKTLLEQAPNMAVIGLAHDPRSLFLLLNNVECDVLITDFSMPSETEADGLAMIRQIRSQFPAVVVVVLTVLKNAPLYRELLGLGVRAILHKDSKSMELAKAVTQAFNGLIFLGSSTAELLHERQLTIGGSVDSKQALTLRELEILRFLARGATANEIAARIHRSVKTISHHKRSAMEKLNLETDVQLMRYIAQNGLDESGD</sequence>
<dbReference type="SUPFAM" id="SSF46894">
    <property type="entry name" value="C-terminal effector domain of the bipartite response regulators"/>
    <property type="match status" value="1"/>
</dbReference>
<dbReference type="InterPro" id="IPR000792">
    <property type="entry name" value="Tscrpt_reg_LuxR_C"/>
</dbReference>
<protein>
    <submittedName>
        <fullName evidence="6">Response regulator</fullName>
    </submittedName>
</protein>
<evidence type="ECO:0000313" key="7">
    <source>
        <dbReference type="Proteomes" id="UP001596045"/>
    </source>
</evidence>
<dbReference type="PANTHER" id="PTHR43214">
    <property type="entry name" value="TWO-COMPONENT RESPONSE REGULATOR"/>
    <property type="match status" value="1"/>
</dbReference>
<dbReference type="PANTHER" id="PTHR43214:SF17">
    <property type="entry name" value="TRANSCRIPTIONAL REGULATORY PROTEIN RCSB"/>
    <property type="match status" value="1"/>
</dbReference>
<dbReference type="InterPro" id="IPR039420">
    <property type="entry name" value="WalR-like"/>
</dbReference>
<dbReference type="InterPro" id="IPR011006">
    <property type="entry name" value="CheY-like_superfamily"/>
</dbReference>
<dbReference type="Gene3D" id="1.10.10.10">
    <property type="entry name" value="Winged helix-like DNA-binding domain superfamily/Winged helix DNA-binding domain"/>
    <property type="match status" value="1"/>
</dbReference>
<dbReference type="InterPro" id="IPR036388">
    <property type="entry name" value="WH-like_DNA-bd_sf"/>
</dbReference>
<evidence type="ECO:0000259" key="5">
    <source>
        <dbReference type="PROSITE" id="PS50110"/>
    </source>
</evidence>
<dbReference type="InterPro" id="IPR001789">
    <property type="entry name" value="Sig_transdc_resp-reg_receiver"/>
</dbReference>
<feature type="domain" description="HTH luxR-type" evidence="4">
    <location>
        <begin position="148"/>
        <end position="213"/>
    </location>
</feature>
<dbReference type="RefSeq" id="WP_378993873.1">
    <property type="nucleotide sequence ID" value="NZ_JBHSMT010000004.1"/>
</dbReference>
<dbReference type="InterPro" id="IPR016032">
    <property type="entry name" value="Sig_transdc_resp-reg_C-effctor"/>
</dbReference>
<keyword evidence="7" id="KW-1185">Reference proteome</keyword>
<dbReference type="Pfam" id="PF00072">
    <property type="entry name" value="Response_reg"/>
    <property type="match status" value="1"/>
</dbReference>
<keyword evidence="2" id="KW-0238">DNA-binding</keyword>
<gene>
    <name evidence="6" type="ORF">ACFPM8_00545</name>
</gene>
<dbReference type="CDD" id="cd06170">
    <property type="entry name" value="LuxR_C_like"/>
    <property type="match status" value="1"/>
</dbReference>
<dbReference type="Pfam" id="PF00196">
    <property type="entry name" value="GerE"/>
    <property type="match status" value="1"/>
</dbReference>
<dbReference type="EMBL" id="JBHSMT010000004">
    <property type="protein sequence ID" value="MFC5472436.1"/>
    <property type="molecule type" value="Genomic_DNA"/>
</dbReference>
<accession>A0ABW0M4D5</accession>
<dbReference type="PROSITE" id="PS50110">
    <property type="entry name" value="RESPONSE_REGULATORY"/>
    <property type="match status" value="1"/>
</dbReference>
<evidence type="ECO:0000313" key="6">
    <source>
        <dbReference type="EMBL" id="MFC5472436.1"/>
    </source>
</evidence>
<dbReference type="Proteomes" id="UP001596045">
    <property type="component" value="Unassembled WGS sequence"/>
</dbReference>
<organism evidence="6 7">
    <name type="scientific">Paraherbaspirillum soli</name>
    <dbReference type="NCBI Taxonomy" id="631222"/>
    <lineage>
        <taxon>Bacteria</taxon>
        <taxon>Pseudomonadati</taxon>
        <taxon>Pseudomonadota</taxon>
        <taxon>Betaproteobacteria</taxon>
        <taxon>Burkholderiales</taxon>
        <taxon>Oxalobacteraceae</taxon>
        <taxon>Paraherbaspirillum</taxon>
    </lineage>
</organism>
<evidence type="ECO:0000259" key="4">
    <source>
        <dbReference type="PROSITE" id="PS50043"/>
    </source>
</evidence>
<dbReference type="InterPro" id="IPR058245">
    <property type="entry name" value="NreC/VraR/RcsB-like_REC"/>
</dbReference>
<dbReference type="PROSITE" id="PS00622">
    <property type="entry name" value="HTH_LUXR_1"/>
    <property type="match status" value="1"/>
</dbReference>
<evidence type="ECO:0000256" key="1">
    <source>
        <dbReference type="ARBA" id="ARBA00022553"/>
    </source>
</evidence>
<reference evidence="7" key="1">
    <citation type="journal article" date="2019" name="Int. J. Syst. Evol. Microbiol.">
        <title>The Global Catalogue of Microorganisms (GCM) 10K type strain sequencing project: providing services to taxonomists for standard genome sequencing and annotation.</title>
        <authorList>
            <consortium name="The Broad Institute Genomics Platform"/>
            <consortium name="The Broad Institute Genome Sequencing Center for Infectious Disease"/>
            <person name="Wu L."/>
            <person name="Ma J."/>
        </authorList>
    </citation>
    <scope>NUCLEOTIDE SEQUENCE [LARGE SCALE GENOMIC DNA]</scope>
    <source>
        <strain evidence="7">JCM 17066</strain>
    </source>
</reference>
<dbReference type="Gene3D" id="3.40.50.2300">
    <property type="match status" value="1"/>
</dbReference>
<comment type="caution">
    <text evidence="6">The sequence shown here is derived from an EMBL/GenBank/DDBJ whole genome shotgun (WGS) entry which is preliminary data.</text>
</comment>
<feature type="modified residue" description="4-aspartylphosphate" evidence="3">
    <location>
        <position position="56"/>
    </location>
</feature>
<dbReference type="SMART" id="SM00421">
    <property type="entry name" value="HTH_LUXR"/>
    <property type="match status" value="1"/>
</dbReference>
<dbReference type="SUPFAM" id="SSF52172">
    <property type="entry name" value="CheY-like"/>
    <property type="match status" value="1"/>
</dbReference>
<name>A0ABW0M4D5_9BURK</name>
<feature type="domain" description="Response regulatory" evidence="5">
    <location>
        <begin position="5"/>
        <end position="124"/>
    </location>
</feature>
<evidence type="ECO:0000256" key="3">
    <source>
        <dbReference type="PROSITE-ProRule" id="PRU00169"/>
    </source>
</evidence>
<dbReference type="SMART" id="SM00448">
    <property type="entry name" value="REC"/>
    <property type="match status" value="1"/>
</dbReference>
<dbReference type="PROSITE" id="PS50043">
    <property type="entry name" value="HTH_LUXR_2"/>
    <property type="match status" value="1"/>
</dbReference>
<proteinExistence type="predicted"/>
<dbReference type="PRINTS" id="PR00038">
    <property type="entry name" value="HTHLUXR"/>
</dbReference>
<evidence type="ECO:0000256" key="2">
    <source>
        <dbReference type="ARBA" id="ARBA00023125"/>
    </source>
</evidence>